<dbReference type="EMBL" id="JAGTJR010000065">
    <property type="protein sequence ID" value="KAH7021665.1"/>
    <property type="molecule type" value="Genomic_DNA"/>
</dbReference>
<evidence type="ECO:0000313" key="3">
    <source>
        <dbReference type="Proteomes" id="UP000774617"/>
    </source>
</evidence>
<feature type="region of interest" description="Disordered" evidence="1">
    <location>
        <begin position="162"/>
        <end position="210"/>
    </location>
</feature>
<name>A0ABQ8FS97_9PEZI</name>
<feature type="compositionally biased region" description="Basic and acidic residues" evidence="1">
    <location>
        <begin position="186"/>
        <end position="210"/>
    </location>
</feature>
<dbReference type="Proteomes" id="UP000774617">
    <property type="component" value="Unassembled WGS sequence"/>
</dbReference>
<evidence type="ECO:0000313" key="2">
    <source>
        <dbReference type="EMBL" id="KAH7021665.1"/>
    </source>
</evidence>
<comment type="caution">
    <text evidence="2">The sequence shown here is derived from an EMBL/GenBank/DDBJ whole genome shotgun (WGS) entry which is preliminary data.</text>
</comment>
<protein>
    <recommendedName>
        <fullName evidence="4">Zinc finger RING/FYVE/PHD-type protein</fullName>
    </recommendedName>
</protein>
<evidence type="ECO:0008006" key="4">
    <source>
        <dbReference type="Google" id="ProtNLM"/>
    </source>
</evidence>
<gene>
    <name evidence="2" type="ORF">B0J12DRAFT_705381</name>
</gene>
<feature type="compositionally biased region" description="Acidic residues" evidence="1">
    <location>
        <begin position="167"/>
        <end position="176"/>
    </location>
</feature>
<sequence length="210" mass="23832">MASEPTVAKLPFKKPASFKATLEMLESKSELEIIEAFKELDANERGAVLHYLSENKRMHVLFEIRKMSEQRFQRRMEELGQWETILRERHGKGEHDELLPYSVGSYRFTSAPCAAECGKDSLAGQSFTRGDCGKHLYHLECNKSTHHACWICISQILKSSLKRPAPDESDSDDDDNVPSPKRSRKPSKEVSATDRRTESSNEDAGERGDD</sequence>
<proteinExistence type="predicted"/>
<organism evidence="2 3">
    <name type="scientific">Macrophomina phaseolina</name>
    <dbReference type="NCBI Taxonomy" id="35725"/>
    <lineage>
        <taxon>Eukaryota</taxon>
        <taxon>Fungi</taxon>
        <taxon>Dikarya</taxon>
        <taxon>Ascomycota</taxon>
        <taxon>Pezizomycotina</taxon>
        <taxon>Dothideomycetes</taxon>
        <taxon>Dothideomycetes incertae sedis</taxon>
        <taxon>Botryosphaeriales</taxon>
        <taxon>Botryosphaeriaceae</taxon>
        <taxon>Macrophomina</taxon>
    </lineage>
</organism>
<accession>A0ABQ8FS97</accession>
<reference evidence="2 3" key="1">
    <citation type="journal article" date="2021" name="Nat. Commun.">
        <title>Genetic determinants of endophytism in the Arabidopsis root mycobiome.</title>
        <authorList>
            <person name="Mesny F."/>
            <person name="Miyauchi S."/>
            <person name="Thiergart T."/>
            <person name="Pickel B."/>
            <person name="Atanasova L."/>
            <person name="Karlsson M."/>
            <person name="Huettel B."/>
            <person name="Barry K.W."/>
            <person name="Haridas S."/>
            <person name="Chen C."/>
            <person name="Bauer D."/>
            <person name="Andreopoulos W."/>
            <person name="Pangilinan J."/>
            <person name="LaButti K."/>
            <person name="Riley R."/>
            <person name="Lipzen A."/>
            <person name="Clum A."/>
            <person name="Drula E."/>
            <person name="Henrissat B."/>
            <person name="Kohler A."/>
            <person name="Grigoriev I.V."/>
            <person name="Martin F.M."/>
            <person name="Hacquard S."/>
        </authorList>
    </citation>
    <scope>NUCLEOTIDE SEQUENCE [LARGE SCALE GENOMIC DNA]</scope>
    <source>
        <strain evidence="2 3">MPI-SDFR-AT-0080</strain>
    </source>
</reference>
<keyword evidence="3" id="KW-1185">Reference proteome</keyword>
<evidence type="ECO:0000256" key="1">
    <source>
        <dbReference type="SAM" id="MobiDB-lite"/>
    </source>
</evidence>